<dbReference type="GO" id="GO:0005975">
    <property type="term" value="P:carbohydrate metabolic process"/>
    <property type="evidence" value="ECO:0007669"/>
    <property type="project" value="InterPro"/>
</dbReference>
<feature type="transmembrane region" description="Helical" evidence="2">
    <location>
        <begin position="395"/>
        <end position="415"/>
    </location>
</feature>
<dbReference type="SUPFAM" id="SSF49899">
    <property type="entry name" value="Concanavalin A-like lectins/glucanases"/>
    <property type="match status" value="1"/>
</dbReference>
<evidence type="ECO:0000313" key="6">
    <source>
        <dbReference type="Proteomes" id="UP000749293"/>
    </source>
</evidence>
<dbReference type="GeneID" id="55968319"/>
<dbReference type="AlphaFoldDB" id="A0A9P5D015"/>
<keyword evidence="2" id="KW-0472">Membrane</keyword>
<dbReference type="GO" id="GO:0004553">
    <property type="term" value="F:hydrolase activity, hydrolyzing O-glycosyl compounds"/>
    <property type="evidence" value="ECO:0007669"/>
    <property type="project" value="InterPro"/>
</dbReference>
<keyword evidence="2" id="KW-0812">Transmembrane</keyword>
<dbReference type="RefSeq" id="XP_035319779.1">
    <property type="nucleotide sequence ID" value="XM_035464069.1"/>
</dbReference>
<evidence type="ECO:0000256" key="3">
    <source>
        <dbReference type="SAM" id="SignalP"/>
    </source>
</evidence>
<keyword evidence="3" id="KW-0732">Signal</keyword>
<dbReference type="Gene3D" id="2.60.120.200">
    <property type="match status" value="1"/>
</dbReference>
<dbReference type="EMBL" id="JAANYQ010000013">
    <property type="protein sequence ID" value="KAF4121127.1"/>
    <property type="molecule type" value="Genomic_DNA"/>
</dbReference>
<feature type="region of interest" description="Disordered" evidence="1">
    <location>
        <begin position="24"/>
        <end position="58"/>
    </location>
</feature>
<dbReference type="Pfam" id="PF00722">
    <property type="entry name" value="Glyco_hydro_16"/>
    <property type="match status" value="1"/>
</dbReference>
<feature type="chain" id="PRO_5040214675" evidence="3">
    <location>
        <begin position="24"/>
        <end position="417"/>
    </location>
</feature>
<reference evidence="5" key="1">
    <citation type="submission" date="2020-03" db="EMBL/GenBank/DDBJ databases">
        <title>Site-based positive gene gene selection in Geosmithia morbida across the United States reveals a broad range of putative effectors and factors for local host and environmental adapation.</title>
        <authorList>
            <person name="Onufrak A."/>
            <person name="Murdoch R.W."/>
            <person name="Gazis R."/>
            <person name="Huff M."/>
            <person name="Staton M."/>
            <person name="Klingeman W."/>
            <person name="Hadziabdic D."/>
        </authorList>
    </citation>
    <scope>NUCLEOTIDE SEQUENCE</scope>
    <source>
        <strain evidence="5">1262</strain>
    </source>
</reference>
<dbReference type="Proteomes" id="UP000749293">
    <property type="component" value="Unassembled WGS sequence"/>
</dbReference>
<feature type="compositionally biased region" description="Polar residues" evidence="1">
    <location>
        <begin position="29"/>
        <end position="38"/>
    </location>
</feature>
<dbReference type="CDD" id="cd00413">
    <property type="entry name" value="Glyco_hydrolase_16"/>
    <property type="match status" value="1"/>
</dbReference>
<feature type="domain" description="GH16" evidence="4">
    <location>
        <begin position="39"/>
        <end position="339"/>
    </location>
</feature>
<feature type="compositionally biased region" description="Low complexity" evidence="1">
    <location>
        <begin position="39"/>
        <end position="53"/>
    </location>
</feature>
<gene>
    <name evidence="5" type="ORF">GMORB2_2089</name>
</gene>
<keyword evidence="2" id="KW-1133">Transmembrane helix</keyword>
<evidence type="ECO:0000259" key="4">
    <source>
        <dbReference type="PROSITE" id="PS51762"/>
    </source>
</evidence>
<evidence type="ECO:0000256" key="2">
    <source>
        <dbReference type="SAM" id="Phobius"/>
    </source>
</evidence>
<evidence type="ECO:0000313" key="5">
    <source>
        <dbReference type="EMBL" id="KAF4121127.1"/>
    </source>
</evidence>
<accession>A0A9P5D015</accession>
<dbReference type="InterPro" id="IPR000757">
    <property type="entry name" value="Beta-glucanase-like"/>
</dbReference>
<dbReference type="OrthoDB" id="4388755at2759"/>
<dbReference type="PANTHER" id="PTHR38121:SF4">
    <property type="entry name" value="GH16 DOMAIN-CONTAINING PROTEIN-RELATED"/>
    <property type="match status" value="1"/>
</dbReference>
<feature type="signal peptide" evidence="3">
    <location>
        <begin position="1"/>
        <end position="23"/>
    </location>
</feature>
<name>A0A9P5D015_9HYPO</name>
<comment type="caution">
    <text evidence="5">The sequence shown here is derived from an EMBL/GenBank/DDBJ whole genome shotgun (WGS) entry which is preliminary data.</text>
</comment>
<sequence length="417" mass="46307">MKVLSRIFSLGALVASRVVVVTGQEDDASTTAPSVTSEATETQQPTPSSTPQPAEEKDCGCYVINGSNPTYYEKRLFYDFRDLSEYAGEVDDVVTDADDASDAPPSSKYFEKKDWKKTWKLSDWTHGIADDDPLIVGEHVPRVYSPGNVYVEEDKGSEGPDTYVSIRTQRVADFQSCGEFSSVDEYHFLSLRVLARTVGDTGGVTSIFTYRSADELADIQEADIEFITREADDRVHYVNNPAYTLEGENFPEATRNVSIPGNRTFSDWLVHRFDWTPERSIWYIDGVQTASIAFQVPRDPSRIVFNVWSDGGYWSGFMAEGDQAAFHIRWIEMVYNTTDPEGGSCHSVCSIDDPAAVNRGAGSIVTLWDNPASSRPRPPAWLVGWMRGCTGGAPLLLSLLPSSWVACILLFLVAWHV</sequence>
<dbReference type="PROSITE" id="PS51762">
    <property type="entry name" value="GH16_2"/>
    <property type="match status" value="1"/>
</dbReference>
<organism evidence="5 6">
    <name type="scientific">Geosmithia morbida</name>
    <dbReference type="NCBI Taxonomy" id="1094350"/>
    <lineage>
        <taxon>Eukaryota</taxon>
        <taxon>Fungi</taxon>
        <taxon>Dikarya</taxon>
        <taxon>Ascomycota</taxon>
        <taxon>Pezizomycotina</taxon>
        <taxon>Sordariomycetes</taxon>
        <taxon>Hypocreomycetidae</taxon>
        <taxon>Hypocreales</taxon>
        <taxon>Bionectriaceae</taxon>
        <taxon>Geosmithia</taxon>
    </lineage>
</organism>
<keyword evidence="5" id="KW-0378">Hydrolase</keyword>
<dbReference type="InterPro" id="IPR013320">
    <property type="entry name" value="ConA-like_dom_sf"/>
</dbReference>
<proteinExistence type="predicted"/>
<dbReference type="PANTHER" id="PTHR38121">
    <property type="entry name" value="GH16 DOMAIN-CONTAINING PROTEIN"/>
    <property type="match status" value="1"/>
</dbReference>
<evidence type="ECO:0000256" key="1">
    <source>
        <dbReference type="SAM" id="MobiDB-lite"/>
    </source>
</evidence>
<keyword evidence="6" id="KW-1185">Reference proteome</keyword>
<protein>
    <submittedName>
        <fullName evidence="5">Glycosyl hydrolases family 16</fullName>
    </submittedName>
</protein>